<dbReference type="GO" id="GO:0005506">
    <property type="term" value="F:iron ion binding"/>
    <property type="evidence" value="ECO:0007669"/>
    <property type="project" value="UniProtKB-UniRule"/>
</dbReference>
<dbReference type="AlphaFoldDB" id="A0A1B1YRF3"/>
<reference evidence="10" key="1">
    <citation type="submission" date="2016-03" db="EMBL/GenBank/DDBJ databases">
        <title>Complete genome sequence of Solimmundus cernigliae, representing a novel lineage of polycyclic aromatic hydrocarbon degraders within the Gammaproteobacteria.</title>
        <authorList>
            <person name="Singleton D.R."/>
            <person name="Dickey A.N."/>
            <person name="Scholl E.H."/>
            <person name="Wright F.A."/>
            <person name="Aitken M.D."/>
        </authorList>
    </citation>
    <scope>NUCLEOTIDE SEQUENCE [LARGE SCALE GENOMIC DNA]</scope>
    <source>
        <strain evidence="10">TR3.2</strain>
    </source>
</reference>
<dbReference type="HAMAP" id="MF_00657">
    <property type="entry name" value="Hydroxyl_YbiX"/>
    <property type="match status" value="1"/>
</dbReference>
<dbReference type="Gene3D" id="2.60.120.620">
    <property type="entry name" value="q2cbj1_9rhob like domain"/>
    <property type="match status" value="1"/>
</dbReference>
<dbReference type="PROSITE" id="PS51471">
    <property type="entry name" value="FE2OG_OXY"/>
    <property type="match status" value="1"/>
</dbReference>
<keyword evidence="10" id="KW-1185">Reference proteome</keyword>
<keyword evidence="2 7" id="KW-0479">Metal-binding</keyword>
<evidence type="ECO:0000256" key="4">
    <source>
        <dbReference type="ARBA" id="ARBA00022964"/>
    </source>
</evidence>
<accession>A0A1B1YRF3</accession>
<proteinExistence type="inferred from homology"/>
<dbReference type="GO" id="GO:0006879">
    <property type="term" value="P:intracellular iron ion homeostasis"/>
    <property type="evidence" value="ECO:0007669"/>
    <property type="project" value="TreeGrafter"/>
</dbReference>
<dbReference type="InParanoid" id="A0A1B1YRF3"/>
<dbReference type="NCBIfam" id="NF003975">
    <property type="entry name" value="PRK05467.1-4"/>
    <property type="match status" value="1"/>
</dbReference>
<dbReference type="RefSeq" id="WP_068802843.1">
    <property type="nucleotide sequence ID" value="NZ_CP014671.1"/>
</dbReference>
<organism evidence="9 10">
    <name type="scientific">Immundisolibacter cernigliae</name>
    <dbReference type="NCBI Taxonomy" id="1810504"/>
    <lineage>
        <taxon>Bacteria</taxon>
        <taxon>Pseudomonadati</taxon>
        <taxon>Pseudomonadota</taxon>
        <taxon>Gammaproteobacteria</taxon>
        <taxon>Immundisolibacterales</taxon>
        <taxon>Immundisolibacteraceae</taxon>
        <taxon>Immundisolibacter</taxon>
    </lineage>
</organism>
<dbReference type="PANTHER" id="PTHR41536:SF1">
    <property type="entry name" value="PKHD-TYPE HYDROXYLASE YBIX"/>
    <property type="match status" value="1"/>
</dbReference>
<protein>
    <submittedName>
        <fullName evidence="9">PKHD-type hydroxylase</fullName>
    </submittedName>
</protein>
<dbReference type="EMBL" id="CP014671">
    <property type="protein sequence ID" value="ANX03339.1"/>
    <property type="molecule type" value="Genomic_DNA"/>
</dbReference>
<comment type="cofactor">
    <cofactor evidence="1 7">
        <name>L-ascorbate</name>
        <dbReference type="ChEBI" id="CHEBI:38290"/>
    </cofactor>
</comment>
<dbReference type="Pfam" id="PF18331">
    <property type="entry name" value="PKHD_C"/>
    <property type="match status" value="1"/>
</dbReference>
<name>A0A1B1YRF3_9GAMM</name>
<dbReference type="OrthoDB" id="9812472at2"/>
<dbReference type="InterPro" id="IPR023550">
    <property type="entry name" value="PKHD_hydroxylase"/>
</dbReference>
<feature type="binding site" evidence="7">
    <location>
        <position position="170"/>
    </location>
    <ligand>
        <name>2-oxoglutarate</name>
        <dbReference type="ChEBI" id="CHEBI:16810"/>
    </ligand>
</feature>
<dbReference type="Proteomes" id="UP000092952">
    <property type="component" value="Chromosome"/>
</dbReference>
<evidence type="ECO:0000313" key="9">
    <source>
        <dbReference type="EMBL" id="ANX03339.1"/>
    </source>
</evidence>
<feature type="binding site" evidence="7">
    <location>
        <position position="97"/>
    </location>
    <ligand>
        <name>Fe cation</name>
        <dbReference type="ChEBI" id="CHEBI:24875"/>
    </ligand>
</feature>
<dbReference type="GO" id="GO:0006974">
    <property type="term" value="P:DNA damage response"/>
    <property type="evidence" value="ECO:0007669"/>
    <property type="project" value="TreeGrafter"/>
</dbReference>
<dbReference type="GO" id="GO:0016706">
    <property type="term" value="F:2-oxoglutarate-dependent dioxygenase activity"/>
    <property type="evidence" value="ECO:0007669"/>
    <property type="project" value="UniProtKB-UniRule"/>
</dbReference>
<evidence type="ECO:0000256" key="1">
    <source>
        <dbReference type="ARBA" id="ARBA00001961"/>
    </source>
</evidence>
<evidence type="ECO:0000256" key="5">
    <source>
        <dbReference type="ARBA" id="ARBA00023002"/>
    </source>
</evidence>
<dbReference type="Pfam" id="PF13640">
    <property type="entry name" value="2OG-FeII_Oxy_3"/>
    <property type="match status" value="1"/>
</dbReference>
<dbReference type="InterPro" id="IPR044862">
    <property type="entry name" value="Pro_4_hyd_alph_FE2OG_OXY"/>
</dbReference>
<evidence type="ECO:0000256" key="3">
    <source>
        <dbReference type="ARBA" id="ARBA00022896"/>
    </source>
</evidence>
<keyword evidence="3 7" id="KW-0847">Vitamin C</keyword>
<evidence type="ECO:0000256" key="2">
    <source>
        <dbReference type="ARBA" id="ARBA00022723"/>
    </source>
</evidence>
<dbReference type="NCBIfam" id="NF003974">
    <property type="entry name" value="PRK05467.1-3"/>
    <property type="match status" value="1"/>
</dbReference>
<dbReference type="InterPro" id="IPR041097">
    <property type="entry name" value="PKHD_C"/>
</dbReference>
<evidence type="ECO:0000313" key="10">
    <source>
        <dbReference type="Proteomes" id="UP000092952"/>
    </source>
</evidence>
<dbReference type="Gene3D" id="4.10.860.20">
    <property type="entry name" value="Rabenosyn, Rab binding domain"/>
    <property type="match status" value="1"/>
</dbReference>
<sequence length="227" mass="25320">MLLTVPQVLDRETVLECRRLVTEADWVDGRDTAGTQSSQVKNNRQLPEDAPAATSARALVLQALSTNALFFTAALPKRIYPPLFNRYEGANNAFGSHIDNAIRTHPASARHVRCDLSATLFLSDPDSYDGGELVIEDSFGSQRVKLSAGDLVLYPASSVHRVEPVTRGARLACFMWIESMVRETERRRLLYELDMAILALRTDTDDSPAVVRLTGCYHNLLRMWAEV</sequence>
<feature type="binding site" evidence="7">
    <location>
        <position position="99"/>
    </location>
    <ligand>
        <name>Fe cation</name>
        <dbReference type="ChEBI" id="CHEBI:24875"/>
    </ligand>
</feature>
<comment type="cofactor">
    <cofactor evidence="7">
        <name>Fe(2+)</name>
        <dbReference type="ChEBI" id="CHEBI:29033"/>
    </cofactor>
    <text evidence="7">Binds 1 Fe(2+) ion per subunit.</text>
</comment>
<feature type="binding site" evidence="7">
    <location>
        <position position="160"/>
    </location>
    <ligand>
        <name>Fe cation</name>
        <dbReference type="ChEBI" id="CHEBI:24875"/>
    </ligand>
</feature>
<dbReference type="InterPro" id="IPR005123">
    <property type="entry name" value="Oxoglu/Fe-dep_dioxygenase_dom"/>
</dbReference>
<dbReference type="FunCoup" id="A0A1B1YRF3">
    <property type="interactions" value="1"/>
</dbReference>
<keyword evidence="4 7" id="KW-0223">Dioxygenase</keyword>
<feature type="domain" description="Fe2OG dioxygenase" evidence="8">
    <location>
        <begin position="78"/>
        <end position="179"/>
    </location>
</feature>
<dbReference type="InterPro" id="IPR006620">
    <property type="entry name" value="Pro_4_hyd_alph"/>
</dbReference>
<evidence type="ECO:0000259" key="8">
    <source>
        <dbReference type="PROSITE" id="PS51471"/>
    </source>
</evidence>
<dbReference type="STRING" id="1810504.PG2T_03465"/>
<evidence type="ECO:0000256" key="6">
    <source>
        <dbReference type="ARBA" id="ARBA00023004"/>
    </source>
</evidence>
<keyword evidence="5 7" id="KW-0560">Oxidoreductase</keyword>
<dbReference type="PANTHER" id="PTHR41536">
    <property type="entry name" value="PKHD-TYPE HYDROXYLASE YBIX"/>
    <property type="match status" value="1"/>
</dbReference>
<evidence type="ECO:0000256" key="7">
    <source>
        <dbReference type="HAMAP-Rule" id="MF_00657"/>
    </source>
</evidence>
<keyword evidence="6 7" id="KW-0408">Iron</keyword>
<gene>
    <name evidence="9" type="ORF">PG2T_03465</name>
</gene>
<dbReference type="KEGG" id="gbi:PG2T_03465"/>
<dbReference type="SMART" id="SM00702">
    <property type="entry name" value="P4Hc"/>
    <property type="match status" value="1"/>
</dbReference>
<dbReference type="GO" id="GO:0031418">
    <property type="term" value="F:L-ascorbic acid binding"/>
    <property type="evidence" value="ECO:0007669"/>
    <property type="project" value="UniProtKB-KW"/>
</dbReference>